<dbReference type="Proteomes" id="UP000789572">
    <property type="component" value="Unassembled WGS sequence"/>
</dbReference>
<dbReference type="GO" id="GO:0015074">
    <property type="term" value="P:DNA integration"/>
    <property type="evidence" value="ECO:0007669"/>
    <property type="project" value="InterPro"/>
</dbReference>
<dbReference type="InterPro" id="IPR001584">
    <property type="entry name" value="Integrase_cat-core"/>
</dbReference>
<evidence type="ECO:0000313" key="2">
    <source>
        <dbReference type="EMBL" id="CAG8622836.1"/>
    </source>
</evidence>
<name>A0A9N9D571_9GLOM</name>
<dbReference type="Pfam" id="PF00665">
    <property type="entry name" value="rve"/>
    <property type="match status" value="1"/>
</dbReference>
<accession>A0A9N9D571</accession>
<dbReference type="SUPFAM" id="SSF53098">
    <property type="entry name" value="Ribonuclease H-like"/>
    <property type="match status" value="1"/>
</dbReference>
<dbReference type="InterPro" id="IPR036397">
    <property type="entry name" value="RNaseH_sf"/>
</dbReference>
<comment type="caution">
    <text evidence="2">The sequence shown here is derived from an EMBL/GenBank/DDBJ whole genome shotgun (WGS) entry which is preliminary data.</text>
</comment>
<dbReference type="AlphaFoldDB" id="A0A9N9D571"/>
<reference evidence="2" key="1">
    <citation type="submission" date="2021-06" db="EMBL/GenBank/DDBJ databases">
        <authorList>
            <person name="Kallberg Y."/>
            <person name="Tangrot J."/>
            <person name="Rosling A."/>
        </authorList>
    </citation>
    <scope>NUCLEOTIDE SEQUENCE</scope>
    <source>
        <strain evidence="2">IA702</strain>
    </source>
</reference>
<gene>
    <name evidence="2" type="ORF">POCULU_LOCUS8506</name>
</gene>
<protein>
    <submittedName>
        <fullName evidence="2">2510_t:CDS:1</fullName>
    </submittedName>
</protein>
<dbReference type="InterPro" id="IPR012337">
    <property type="entry name" value="RNaseH-like_sf"/>
</dbReference>
<dbReference type="GO" id="GO:0003676">
    <property type="term" value="F:nucleic acid binding"/>
    <property type="evidence" value="ECO:0007669"/>
    <property type="project" value="InterPro"/>
</dbReference>
<evidence type="ECO:0000313" key="3">
    <source>
        <dbReference type="Proteomes" id="UP000789572"/>
    </source>
</evidence>
<keyword evidence="3" id="KW-1185">Reference proteome</keyword>
<dbReference type="PANTHER" id="PTHR37984:SF5">
    <property type="entry name" value="PROTEIN NYNRIN-LIKE"/>
    <property type="match status" value="1"/>
</dbReference>
<sequence length="128" mass="14587">MSKNLSQPIIGIDHVGPLHKTKKGNEHMIVAQDYFTKWPIAQPTQMTNAEEAVAFVENHIITIYGVPEQIITDKGSTFTSDYWKRAMKKWRINHTPTTAANPQANGQVERFNQTLVRMLKKKLGVKKN</sequence>
<dbReference type="GO" id="GO:0005634">
    <property type="term" value="C:nucleus"/>
    <property type="evidence" value="ECO:0007669"/>
    <property type="project" value="UniProtKB-ARBA"/>
</dbReference>
<feature type="domain" description="Integrase catalytic" evidence="1">
    <location>
        <begin position="1"/>
        <end position="128"/>
    </location>
</feature>
<dbReference type="PANTHER" id="PTHR37984">
    <property type="entry name" value="PROTEIN CBG26694"/>
    <property type="match status" value="1"/>
</dbReference>
<proteinExistence type="predicted"/>
<dbReference type="OrthoDB" id="5592268at2759"/>
<dbReference type="Gene3D" id="3.30.420.10">
    <property type="entry name" value="Ribonuclease H-like superfamily/Ribonuclease H"/>
    <property type="match status" value="1"/>
</dbReference>
<organism evidence="2 3">
    <name type="scientific">Paraglomus occultum</name>
    <dbReference type="NCBI Taxonomy" id="144539"/>
    <lineage>
        <taxon>Eukaryota</taxon>
        <taxon>Fungi</taxon>
        <taxon>Fungi incertae sedis</taxon>
        <taxon>Mucoromycota</taxon>
        <taxon>Glomeromycotina</taxon>
        <taxon>Glomeromycetes</taxon>
        <taxon>Paraglomerales</taxon>
        <taxon>Paraglomeraceae</taxon>
        <taxon>Paraglomus</taxon>
    </lineage>
</organism>
<evidence type="ECO:0000259" key="1">
    <source>
        <dbReference type="PROSITE" id="PS50994"/>
    </source>
</evidence>
<dbReference type="InterPro" id="IPR050951">
    <property type="entry name" value="Retrovirus_Pol_polyprotein"/>
</dbReference>
<dbReference type="EMBL" id="CAJVPJ010002497">
    <property type="protein sequence ID" value="CAG8622836.1"/>
    <property type="molecule type" value="Genomic_DNA"/>
</dbReference>
<dbReference type="PROSITE" id="PS50994">
    <property type="entry name" value="INTEGRASE"/>
    <property type="match status" value="1"/>
</dbReference>